<dbReference type="EMBL" id="CAJNOU010008859">
    <property type="protein sequence ID" value="CAF1541615.1"/>
    <property type="molecule type" value="Genomic_DNA"/>
</dbReference>
<accession>A0A815WJE9</accession>
<dbReference type="AlphaFoldDB" id="A0A815WJE9"/>
<evidence type="ECO:0000259" key="1">
    <source>
        <dbReference type="Pfam" id="PF13281"/>
    </source>
</evidence>
<protein>
    <recommendedName>
        <fullName evidence="1">MAP3K TRAFs-binding domain-containing protein</fullName>
    </recommendedName>
</protein>
<dbReference type="Pfam" id="PF13281">
    <property type="entry name" value="MAP3K_TRAF_bd"/>
    <property type="match status" value="1"/>
</dbReference>
<reference evidence="2" key="1">
    <citation type="submission" date="2021-02" db="EMBL/GenBank/DDBJ databases">
        <authorList>
            <person name="Nowell W R."/>
        </authorList>
    </citation>
    <scope>NUCLEOTIDE SEQUENCE</scope>
</reference>
<feature type="non-terminal residue" evidence="2">
    <location>
        <position position="1"/>
    </location>
</feature>
<sequence length="69" mass="8076">TQLNALLGKKGRSLRDLTDYWDVTTYFELHAVQRAWSKACLAALHMYLLNPPIWYLKSTIKNLKIFHQA</sequence>
<proteinExistence type="predicted"/>
<feature type="domain" description="MAP3K TRAFs-binding" evidence="1">
    <location>
        <begin position="2"/>
        <end position="68"/>
    </location>
</feature>
<evidence type="ECO:0000313" key="3">
    <source>
        <dbReference type="Proteomes" id="UP000663889"/>
    </source>
</evidence>
<dbReference type="Proteomes" id="UP000663889">
    <property type="component" value="Unassembled WGS sequence"/>
</dbReference>
<organism evidence="2 3">
    <name type="scientific">Rotaria sordida</name>
    <dbReference type="NCBI Taxonomy" id="392033"/>
    <lineage>
        <taxon>Eukaryota</taxon>
        <taxon>Metazoa</taxon>
        <taxon>Spiralia</taxon>
        <taxon>Gnathifera</taxon>
        <taxon>Rotifera</taxon>
        <taxon>Eurotatoria</taxon>
        <taxon>Bdelloidea</taxon>
        <taxon>Philodinida</taxon>
        <taxon>Philodinidae</taxon>
        <taxon>Rotaria</taxon>
    </lineage>
</organism>
<name>A0A815WJE9_9BILA</name>
<evidence type="ECO:0000313" key="2">
    <source>
        <dbReference type="EMBL" id="CAF1541615.1"/>
    </source>
</evidence>
<gene>
    <name evidence="2" type="ORF">SEV965_LOCUS38165</name>
</gene>
<comment type="caution">
    <text evidence="2">The sequence shown here is derived from an EMBL/GenBank/DDBJ whole genome shotgun (WGS) entry which is preliminary data.</text>
</comment>
<dbReference type="InterPro" id="IPR025136">
    <property type="entry name" value="MAP3K_TRAF-bd"/>
</dbReference>
<feature type="non-terminal residue" evidence="2">
    <location>
        <position position="69"/>
    </location>
</feature>